<keyword evidence="1" id="KW-0251">Elongation factor</keyword>
<name>A0A653E1L5_9PSED</name>
<dbReference type="SUPFAM" id="SSF54534">
    <property type="entry name" value="FKBP-like"/>
    <property type="match status" value="1"/>
</dbReference>
<dbReference type="RefSeq" id="WP_150547758.1">
    <property type="nucleotide sequence ID" value="NZ_LR215729.2"/>
</dbReference>
<dbReference type="GO" id="GO:0003677">
    <property type="term" value="F:DNA binding"/>
    <property type="evidence" value="ECO:0007669"/>
    <property type="project" value="InterPro"/>
</dbReference>
<dbReference type="InterPro" id="IPR036953">
    <property type="entry name" value="GreA/GreB_C_sf"/>
</dbReference>
<dbReference type="AlphaFoldDB" id="A0A653E1L5"/>
<dbReference type="Gene3D" id="3.10.50.30">
    <property type="entry name" value="Transcription elongation factor, GreA/GreB, C-terminal domain"/>
    <property type="match status" value="1"/>
</dbReference>
<dbReference type="GO" id="GO:0003746">
    <property type="term" value="F:translation elongation factor activity"/>
    <property type="evidence" value="ECO:0007669"/>
    <property type="project" value="UniProtKB-KW"/>
</dbReference>
<dbReference type="InterPro" id="IPR023459">
    <property type="entry name" value="Tscrpt_elong_fac_GreA/B_fam"/>
</dbReference>
<dbReference type="GO" id="GO:0032784">
    <property type="term" value="P:regulation of DNA-templated transcription elongation"/>
    <property type="evidence" value="ECO:0007669"/>
    <property type="project" value="InterPro"/>
</dbReference>
<organism evidence="1">
    <name type="scientific">Pseudomonas marincola</name>
    <dbReference type="NCBI Taxonomy" id="437900"/>
    <lineage>
        <taxon>Bacteria</taxon>
        <taxon>Pseudomonadati</taxon>
        <taxon>Pseudomonadota</taxon>
        <taxon>Gammaproteobacteria</taxon>
        <taxon>Pseudomonadales</taxon>
        <taxon>Pseudomonadaceae</taxon>
        <taxon>Pseudomonas</taxon>
    </lineage>
</organism>
<proteinExistence type="predicted"/>
<keyword evidence="1" id="KW-0648">Protein biosynthesis</keyword>
<protein>
    <submittedName>
        <fullName evidence="1">Transcription elongation factor GreAB</fullName>
    </submittedName>
</protein>
<accession>A0A653E1L5</accession>
<gene>
    <name evidence="1" type="ORF">PMYSY11_1052</name>
</gene>
<reference evidence="1" key="1">
    <citation type="submission" date="2019-02" db="EMBL/GenBank/DDBJ databases">
        <authorList>
            <consortium name="Genoscope - CEA"/>
            <person name="William W."/>
        </authorList>
    </citation>
    <scope>NUCLEOTIDE SEQUENCE [LARGE SCALE GENOMIC DNA]</scope>
    <source>
        <strain evidence="1">YSy11</strain>
    </source>
</reference>
<dbReference type="PIRSF" id="PIRSF006092">
    <property type="entry name" value="GreA_GreB"/>
    <property type="match status" value="1"/>
</dbReference>
<dbReference type="GO" id="GO:0070063">
    <property type="term" value="F:RNA polymerase binding"/>
    <property type="evidence" value="ECO:0007669"/>
    <property type="project" value="InterPro"/>
</dbReference>
<evidence type="ECO:0000313" key="1">
    <source>
        <dbReference type="EMBL" id="VEV96099.1"/>
    </source>
</evidence>
<dbReference type="EMBL" id="LR215729">
    <property type="protein sequence ID" value="VEV96099.1"/>
    <property type="molecule type" value="Genomic_DNA"/>
</dbReference>
<sequence>MTFNKNTLQDLVISHLGAELQRAEQAAVTAHETATHEENKAENKYDTLGLEAAYLASGQARRVAEIRQNILTWRQLKPRDFSDKRGVELGSIVCLANMDDVHTLLFIGPDGASMKLHHEGHSVQVISANAPLAKATLGKVPGTEITINLGGKLQQFELLWVQ</sequence>